<organism evidence="1">
    <name type="scientific">Candidatus Kentrum sp. FW</name>
    <dbReference type="NCBI Taxonomy" id="2126338"/>
    <lineage>
        <taxon>Bacteria</taxon>
        <taxon>Pseudomonadati</taxon>
        <taxon>Pseudomonadota</taxon>
        <taxon>Gammaproteobacteria</taxon>
        <taxon>Candidatus Kentrum</taxon>
    </lineage>
</organism>
<evidence type="ECO:0008006" key="2">
    <source>
        <dbReference type="Google" id="ProtNLM"/>
    </source>
</evidence>
<dbReference type="AlphaFoldDB" id="A0A450U0Z5"/>
<reference evidence="1" key="1">
    <citation type="submission" date="2019-02" db="EMBL/GenBank/DDBJ databases">
        <authorList>
            <person name="Gruber-Vodicka R. H."/>
            <person name="Seah K. B. B."/>
        </authorList>
    </citation>
    <scope>NUCLEOTIDE SEQUENCE</scope>
    <source>
        <strain evidence="1">BECK_BZ131</strain>
    </source>
</reference>
<protein>
    <recommendedName>
        <fullName evidence="2">DUF4435 domain-containing protein</fullName>
    </recommendedName>
</protein>
<accession>A0A450U0Z5</accession>
<dbReference type="InterPro" id="IPR024508">
    <property type="entry name" value="DUF3226"/>
</dbReference>
<evidence type="ECO:0000313" key="1">
    <source>
        <dbReference type="EMBL" id="VFJ75878.1"/>
    </source>
</evidence>
<sequence>MKQKEKRITSDRLLLVEGKDEAVFFDEIFQHQDVTGVQIWDGGGEDKFKSTFHYLSGSDGFSKVRSLGIVRDAERNLANSAFTMHLLHPEEIFPAHTESCRYRH</sequence>
<dbReference type="EMBL" id="CAADFE010000092">
    <property type="protein sequence ID" value="VFJ75878.1"/>
    <property type="molecule type" value="Genomic_DNA"/>
</dbReference>
<gene>
    <name evidence="1" type="ORF">BECKFW1821C_GA0114237_10927</name>
</gene>
<proteinExistence type="predicted"/>
<dbReference type="Pfam" id="PF11536">
    <property type="entry name" value="DUF3226"/>
    <property type="match status" value="1"/>
</dbReference>
<name>A0A450U0Z5_9GAMM</name>